<sequence>MATALTVAQLLSTHPDVSGVFDVARVSDSAKIPSVGGDNFQNPGAGAEARNLAKTVQSFEKHTKELIASVAPVKNGCLLLSEMIERSLQSDVSNIVDENVNTVGVKFFYINYLDSQIKIIESNRIDLHPFLTEVPEYLSSMSSVLFSSGRSIENEKNGNVKAIRDSLLSIAESMQLASVAMKESSEAQFRYLLLLKMLRGALDEELEPRPISSTEEMKDFLSEVWA</sequence>
<gene>
    <name evidence="1" type="ORF">HLH35_18075</name>
</gene>
<accession>A0A7W4J3H1</accession>
<name>A0A7W4J3H1_9PROT</name>
<dbReference type="RefSeq" id="WP_182980468.1">
    <property type="nucleotide sequence ID" value="NZ_BAABGB010000013.1"/>
</dbReference>
<dbReference type="EMBL" id="JABEQE010000024">
    <property type="protein sequence ID" value="MBB2174001.1"/>
    <property type="molecule type" value="Genomic_DNA"/>
</dbReference>
<dbReference type="Proteomes" id="UP000577891">
    <property type="component" value="Unassembled WGS sequence"/>
</dbReference>
<organism evidence="1 2">
    <name type="scientific">Gluconacetobacter asukensis</name>
    <dbReference type="NCBI Taxonomy" id="1017181"/>
    <lineage>
        <taxon>Bacteria</taxon>
        <taxon>Pseudomonadati</taxon>
        <taxon>Pseudomonadota</taxon>
        <taxon>Alphaproteobacteria</taxon>
        <taxon>Acetobacterales</taxon>
        <taxon>Acetobacteraceae</taxon>
        <taxon>Gluconacetobacter</taxon>
    </lineage>
</organism>
<comment type="caution">
    <text evidence="1">The sequence shown here is derived from an EMBL/GenBank/DDBJ whole genome shotgun (WGS) entry which is preliminary data.</text>
</comment>
<protein>
    <submittedName>
        <fullName evidence="1">Uncharacterized protein</fullName>
    </submittedName>
</protein>
<dbReference type="AlphaFoldDB" id="A0A7W4J3H1"/>
<evidence type="ECO:0000313" key="1">
    <source>
        <dbReference type="EMBL" id="MBB2174001.1"/>
    </source>
</evidence>
<keyword evidence="2" id="KW-1185">Reference proteome</keyword>
<evidence type="ECO:0000313" key="2">
    <source>
        <dbReference type="Proteomes" id="UP000577891"/>
    </source>
</evidence>
<reference evidence="1 2" key="1">
    <citation type="submission" date="2020-04" db="EMBL/GenBank/DDBJ databases">
        <title>Description of novel Gluconacetobacter.</title>
        <authorList>
            <person name="Sombolestani A."/>
        </authorList>
    </citation>
    <scope>NUCLEOTIDE SEQUENCE [LARGE SCALE GENOMIC DNA]</scope>
    <source>
        <strain evidence="1 2">LMG 27724</strain>
    </source>
</reference>
<proteinExistence type="predicted"/>